<accession>A0ABV7YZF3</accession>
<proteinExistence type="predicted"/>
<protein>
    <submittedName>
        <fullName evidence="2">SDR family oxidoreductase</fullName>
        <ecNumber evidence="2">1.6.5.2</ecNumber>
    </submittedName>
</protein>
<gene>
    <name evidence="2" type="ORF">ACFOOI_16365</name>
</gene>
<dbReference type="Proteomes" id="UP001595616">
    <property type="component" value="Unassembled WGS sequence"/>
</dbReference>
<comment type="caution">
    <text evidence="2">The sequence shown here is derived from an EMBL/GenBank/DDBJ whole genome shotgun (WGS) entry which is preliminary data.</text>
</comment>
<dbReference type="RefSeq" id="WP_379839105.1">
    <property type="nucleotide sequence ID" value="NZ_JBHRYQ010000001.1"/>
</dbReference>
<sequence length="290" mass="30948">MITVTGATGQFGGGVIENLLQKGLAPSQITVMVRNEEKAQSLKAKGVNVKLGNYNDHGSMVEAFKGTDKLLFVSSSEMQNRSQQQVGVVKAAQEAGVKHILYTSIQRQSDSADSPIAFVANDHIATENAIKESGMQYTMLRNNLYFDILPWILGEKVFETGVFYPAQDGKVGFALRSDMAEAAANVLLADQEGNNEFNISSPSSFTFADVAQHLSAIAGKPVSYYSPSVEEYIQALTAGGAPQEVSGFLAGFGVGAASGEFVPGDSDLPQLLGREPISYKAFLDGVYGQK</sequence>
<dbReference type="InterPro" id="IPR036291">
    <property type="entry name" value="NAD(P)-bd_dom_sf"/>
</dbReference>
<dbReference type="PANTHER" id="PTHR47129:SF1">
    <property type="entry name" value="NMRA-LIKE DOMAIN-CONTAINING PROTEIN"/>
    <property type="match status" value="1"/>
</dbReference>
<evidence type="ECO:0000313" key="2">
    <source>
        <dbReference type="EMBL" id="MFC3812237.1"/>
    </source>
</evidence>
<name>A0ABV7YZF3_9BACT</name>
<organism evidence="2 3">
    <name type="scientific">Lacihabitans lacunae</name>
    <dbReference type="NCBI Taxonomy" id="1028214"/>
    <lineage>
        <taxon>Bacteria</taxon>
        <taxon>Pseudomonadati</taxon>
        <taxon>Bacteroidota</taxon>
        <taxon>Cytophagia</taxon>
        <taxon>Cytophagales</taxon>
        <taxon>Leadbetterellaceae</taxon>
        <taxon>Lacihabitans</taxon>
    </lineage>
</organism>
<dbReference type="InterPro" id="IPR008030">
    <property type="entry name" value="NmrA-like"/>
</dbReference>
<dbReference type="SUPFAM" id="SSF51735">
    <property type="entry name" value="NAD(P)-binding Rossmann-fold domains"/>
    <property type="match status" value="1"/>
</dbReference>
<dbReference type="InterPro" id="IPR052718">
    <property type="entry name" value="NmrA-type_oxidoreductase"/>
</dbReference>
<reference evidence="3" key="1">
    <citation type="journal article" date="2019" name="Int. J. Syst. Evol. Microbiol.">
        <title>The Global Catalogue of Microorganisms (GCM) 10K type strain sequencing project: providing services to taxonomists for standard genome sequencing and annotation.</title>
        <authorList>
            <consortium name="The Broad Institute Genomics Platform"/>
            <consortium name="The Broad Institute Genome Sequencing Center for Infectious Disease"/>
            <person name="Wu L."/>
            <person name="Ma J."/>
        </authorList>
    </citation>
    <scope>NUCLEOTIDE SEQUENCE [LARGE SCALE GENOMIC DNA]</scope>
    <source>
        <strain evidence="3">CECT 7956</strain>
    </source>
</reference>
<dbReference type="Gene3D" id="3.40.50.720">
    <property type="entry name" value="NAD(P)-binding Rossmann-like Domain"/>
    <property type="match status" value="1"/>
</dbReference>
<dbReference type="PANTHER" id="PTHR47129">
    <property type="entry name" value="QUINONE OXIDOREDUCTASE 2"/>
    <property type="match status" value="1"/>
</dbReference>
<dbReference type="Pfam" id="PF05368">
    <property type="entry name" value="NmrA"/>
    <property type="match status" value="1"/>
</dbReference>
<keyword evidence="2" id="KW-0560">Oxidoreductase</keyword>
<evidence type="ECO:0000259" key="1">
    <source>
        <dbReference type="Pfam" id="PF05368"/>
    </source>
</evidence>
<feature type="domain" description="NmrA-like" evidence="1">
    <location>
        <begin position="2"/>
        <end position="230"/>
    </location>
</feature>
<dbReference type="EC" id="1.6.5.2" evidence="2"/>
<dbReference type="GO" id="GO:0003955">
    <property type="term" value="F:NAD(P)H dehydrogenase (quinone) activity"/>
    <property type="evidence" value="ECO:0007669"/>
    <property type="project" value="UniProtKB-EC"/>
</dbReference>
<dbReference type="CDD" id="cd05269">
    <property type="entry name" value="TMR_SDR_a"/>
    <property type="match status" value="1"/>
</dbReference>
<dbReference type="Gene3D" id="3.90.25.10">
    <property type="entry name" value="UDP-galactose 4-epimerase, domain 1"/>
    <property type="match status" value="1"/>
</dbReference>
<keyword evidence="3" id="KW-1185">Reference proteome</keyword>
<dbReference type="EMBL" id="JBHRYQ010000001">
    <property type="protein sequence ID" value="MFC3812237.1"/>
    <property type="molecule type" value="Genomic_DNA"/>
</dbReference>
<evidence type="ECO:0000313" key="3">
    <source>
        <dbReference type="Proteomes" id="UP001595616"/>
    </source>
</evidence>